<evidence type="ECO:0000259" key="2">
    <source>
        <dbReference type="Pfam" id="PF12552"/>
    </source>
</evidence>
<evidence type="ECO:0008006" key="7">
    <source>
        <dbReference type="Google" id="ProtNLM"/>
    </source>
</evidence>
<reference evidence="5" key="3">
    <citation type="journal article" date="2017" name="Nature">
        <title>Genome sequence of the progenitor of the wheat D genome Aegilops tauschii.</title>
        <authorList>
            <person name="Luo M.C."/>
            <person name="Gu Y.Q."/>
            <person name="Puiu D."/>
            <person name="Wang H."/>
            <person name="Twardziok S.O."/>
            <person name="Deal K.R."/>
            <person name="Huo N."/>
            <person name="Zhu T."/>
            <person name="Wang L."/>
            <person name="Wang Y."/>
            <person name="McGuire P.E."/>
            <person name="Liu S."/>
            <person name="Long H."/>
            <person name="Ramasamy R.K."/>
            <person name="Rodriguez J.C."/>
            <person name="Van S.L."/>
            <person name="Yuan L."/>
            <person name="Wang Z."/>
            <person name="Xia Z."/>
            <person name="Xiao L."/>
            <person name="Anderson O.D."/>
            <person name="Ouyang S."/>
            <person name="Liang Y."/>
            <person name="Zimin A.V."/>
            <person name="Pertea G."/>
            <person name="Qi P."/>
            <person name="Bennetzen J.L."/>
            <person name="Dai X."/>
            <person name="Dawson M.W."/>
            <person name="Muller H.G."/>
            <person name="Kugler K."/>
            <person name="Rivarola-Duarte L."/>
            <person name="Spannagl M."/>
            <person name="Mayer K.F.X."/>
            <person name="Lu F.H."/>
            <person name="Bevan M.W."/>
            <person name="Leroy P."/>
            <person name="Li P."/>
            <person name="You F.M."/>
            <person name="Sun Q."/>
            <person name="Liu Z."/>
            <person name="Lyons E."/>
            <person name="Wicker T."/>
            <person name="Salzberg S.L."/>
            <person name="Devos K.M."/>
            <person name="Dvorak J."/>
        </authorList>
    </citation>
    <scope>NUCLEOTIDE SEQUENCE [LARGE SCALE GENOMIC DNA]</scope>
    <source>
        <strain evidence="5">cv. AL8/78</strain>
    </source>
</reference>
<dbReference type="PANTHER" id="PTHR46836:SF4">
    <property type="entry name" value="DUF4378 DOMAIN-CONTAINING PROTEIN"/>
    <property type="match status" value="1"/>
</dbReference>
<accession>A0A453AIF7</accession>
<dbReference type="InterPro" id="IPR032795">
    <property type="entry name" value="DUF3741-assoc"/>
</dbReference>
<evidence type="ECO:0000313" key="6">
    <source>
        <dbReference type="Proteomes" id="UP000015105"/>
    </source>
</evidence>
<reference evidence="6" key="1">
    <citation type="journal article" date="2014" name="Science">
        <title>Ancient hybridizations among the ancestral genomes of bread wheat.</title>
        <authorList>
            <consortium name="International Wheat Genome Sequencing Consortium,"/>
            <person name="Marcussen T."/>
            <person name="Sandve S.R."/>
            <person name="Heier L."/>
            <person name="Spannagl M."/>
            <person name="Pfeifer M."/>
            <person name="Jakobsen K.S."/>
            <person name="Wulff B.B."/>
            <person name="Steuernagel B."/>
            <person name="Mayer K.F."/>
            <person name="Olsen O.A."/>
        </authorList>
    </citation>
    <scope>NUCLEOTIDE SEQUENCE [LARGE SCALE GENOMIC DNA]</scope>
    <source>
        <strain evidence="6">cv. AL8/78</strain>
    </source>
</reference>
<dbReference type="AlphaFoldDB" id="A0A453AIF7"/>
<feature type="domain" description="DUF3741" evidence="2">
    <location>
        <begin position="220"/>
        <end position="263"/>
    </location>
</feature>
<dbReference type="PANTHER" id="PTHR46836">
    <property type="entry name" value="AFADIN"/>
    <property type="match status" value="1"/>
</dbReference>
<name>A0A453AIF7_AEGTS</name>
<feature type="compositionally biased region" description="Basic residues" evidence="1">
    <location>
        <begin position="505"/>
        <end position="515"/>
    </location>
</feature>
<protein>
    <recommendedName>
        <fullName evidence="7">DUF4378 domain-containing protein</fullName>
    </recommendedName>
</protein>
<keyword evidence="6" id="KW-1185">Reference proteome</keyword>
<evidence type="ECO:0000256" key="1">
    <source>
        <dbReference type="SAM" id="MobiDB-lite"/>
    </source>
</evidence>
<dbReference type="Pfam" id="PF14309">
    <property type="entry name" value="DUF4378"/>
    <property type="match status" value="1"/>
</dbReference>
<feature type="compositionally biased region" description="Basic and acidic residues" evidence="1">
    <location>
        <begin position="309"/>
        <end position="320"/>
    </location>
</feature>
<feature type="compositionally biased region" description="Polar residues" evidence="1">
    <location>
        <begin position="524"/>
        <end position="541"/>
    </location>
</feature>
<feature type="domain" description="DUF4378" evidence="3">
    <location>
        <begin position="908"/>
        <end position="1059"/>
    </location>
</feature>
<reference evidence="6" key="2">
    <citation type="journal article" date="2017" name="Nat. Plants">
        <title>The Aegilops tauschii genome reveals multiple impacts of transposons.</title>
        <authorList>
            <person name="Zhao G."/>
            <person name="Zou C."/>
            <person name="Li K."/>
            <person name="Wang K."/>
            <person name="Li T."/>
            <person name="Gao L."/>
            <person name="Zhang X."/>
            <person name="Wang H."/>
            <person name="Yang Z."/>
            <person name="Liu X."/>
            <person name="Jiang W."/>
            <person name="Mao L."/>
            <person name="Kong X."/>
            <person name="Jiao Y."/>
            <person name="Jia J."/>
        </authorList>
    </citation>
    <scope>NUCLEOTIDE SEQUENCE [LARGE SCALE GENOMIC DNA]</scope>
    <source>
        <strain evidence="6">cv. AL8/78</strain>
    </source>
</reference>
<dbReference type="Pfam" id="PF14383">
    <property type="entry name" value="VARLMGL"/>
    <property type="match status" value="1"/>
</dbReference>
<dbReference type="Proteomes" id="UP000015105">
    <property type="component" value="Chromosome 2D"/>
</dbReference>
<sequence length="1071" mass="117721">MLSLLPVLTHCSPHLPRLVQKIPGPSPLPSAPAEMGGLRRGGGTDGLHSHRRRHPSPNAPPHLAAGVGSSSKQGGGPGMHSNSLFDGSRLCTPKRAGRTPMKMLIDDDVYRDVTARHTSPGVVGRLMGLDIMPSLGVHNQDTCNGDRSQGRSPGSCSDKSGNYSDRHAFSGDVPRRASTDEIPEFKDVFEVMETTRMKNRNRNTCSGHDRVNSADLNFVRQKFMDAKRLSADESFQRSKEFNSALEALVSNKDALMEILQESNNVAASDLSGLGCPPSSGVNRITLLKPSRRSKFIDADIVYPPEDDTERCFHSPKEAKHSPRKPHSNFSSEAPKVETGSFRQKLSRSSYRESIDKRVSPTRIVVLKPCLDKNLNMEGAFPITNDMFCSSYRRTEACLDDGIQRQHAEESMPQISTAYPDARRQRAQGSREIAREVSTQMKTAAVRGVANGKQKLSPDIGTSNRDEQVSLLTSMAKLKSSAALQRSSGVHDAPDGSCAGTSPTHSAKRSIRKEARRRLADRWKTTQQHQHPSPDGNATFSTLGDMLALSDKETSKFTSGAAASRPWPEGESLRDVMPGSCGYPLGISSNDGWKDENICGLTRLESVSTSSINRGSPKSSSRKASNRHGEYSMAENVIGSGPYNSEDMHQDRPRRLLVRSSTHRSDESDVQSLDEVQSVVTEREIHVNFEEPTYTGAVPELSETGGRLVHGGNSDHLDSSHAVPEWQGEAQASAQNMMLDQEHAFATDDHFIVPSPRYSASQIEGNGQDRCDDNEAPSDHLTELVSVVSSNEDEQPSPVSVLGSSVDAEDCCSGGFEKISADLQGKCRNMHTAKPPSCHCPYHSLDLLLSVTGLRMQLRLLKMEATGNADDETDLALFSDDDETAASCELANEGVPTVSRTFRDEDERDFSYVADMLTFLANQSSEHDLLLGVRYLSPGSPARGDAYDELERKYGELVPWARPERRLLFDLANDVLVDVVACLTQCGGQQGLAGKCRQGMEWDRERVVEEVWERVRRQRRETECFQEEKLMGVGWLDCEDVTDEIVEDIGSMLGEDLLEEAIADLYLLDLFG</sequence>
<feature type="compositionally biased region" description="Polar residues" evidence="1">
    <location>
        <begin position="140"/>
        <end position="163"/>
    </location>
</feature>
<dbReference type="InterPro" id="IPR022212">
    <property type="entry name" value="DUF3741"/>
</dbReference>
<dbReference type="EnsemblPlants" id="AET2Gv20147600.3">
    <property type="protein sequence ID" value="AET2Gv20147600.3"/>
    <property type="gene ID" value="AET2Gv20147600"/>
</dbReference>
<dbReference type="Pfam" id="PF12552">
    <property type="entry name" value="DUF3741"/>
    <property type="match status" value="1"/>
</dbReference>
<proteinExistence type="predicted"/>
<reference evidence="5" key="5">
    <citation type="journal article" date="2021" name="G3 (Bethesda)">
        <title>Aegilops tauschii genome assembly Aet v5.0 features greater sequence contiguity and improved annotation.</title>
        <authorList>
            <person name="Wang L."/>
            <person name="Zhu T."/>
            <person name="Rodriguez J.C."/>
            <person name="Deal K.R."/>
            <person name="Dubcovsky J."/>
            <person name="McGuire P.E."/>
            <person name="Lux T."/>
            <person name="Spannagl M."/>
            <person name="Mayer K.F.X."/>
            <person name="Baldrich P."/>
            <person name="Meyers B.C."/>
            <person name="Huo N."/>
            <person name="Gu Y.Q."/>
            <person name="Zhou H."/>
            <person name="Devos K.M."/>
            <person name="Bennetzen J.L."/>
            <person name="Unver T."/>
            <person name="Budak H."/>
            <person name="Gulick P.J."/>
            <person name="Galiba G."/>
            <person name="Kalapos B."/>
            <person name="Nelson D.R."/>
            <person name="Li P."/>
            <person name="You F.M."/>
            <person name="Luo M.C."/>
            <person name="Dvorak J."/>
        </authorList>
    </citation>
    <scope>NUCLEOTIDE SEQUENCE [LARGE SCALE GENOMIC DNA]</scope>
    <source>
        <strain evidence="5">cv. AL8/78</strain>
    </source>
</reference>
<dbReference type="InterPro" id="IPR025486">
    <property type="entry name" value="DUF4378"/>
</dbReference>
<feature type="region of interest" description="Disordered" evidence="1">
    <location>
        <begin position="607"/>
        <end position="649"/>
    </location>
</feature>
<dbReference type="STRING" id="200361.A0A453AIF7"/>
<feature type="region of interest" description="Disordered" evidence="1">
    <location>
        <begin position="140"/>
        <end position="181"/>
    </location>
</feature>
<feature type="region of interest" description="Disordered" evidence="1">
    <location>
        <begin position="17"/>
        <end position="96"/>
    </location>
</feature>
<feature type="domain" description="DUF3741" evidence="4">
    <location>
        <begin position="119"/>
        <end position="137"/>
    </location>
</feature>
<feature type="compositionally biased region" description="Basic and acidic residues" evidence="1">
    <location>
        <begin position="164"/>
        <end position="181"/>
    </location>
</feature>
<feature type="region of interest" description="Disordered" evidence="1">
    <location>
        <begin position="482"/>
        <end position="541"/>
    </location>
</feature>
<organism evidence="5 6">
    <name type="scientific">Aegilops tauschii subsp. strangulata</name>
    <name type="common">Goatgrass</name>
    <dbReference type="NCBI Taxonomy" id="200361"/>
    <lineage>
        <taxon>Eukaryota</taxon>
        <taxon>Viridiplantae</taxon>
        <taxon>Streptophyta</taxon>
        <taxon>Embryophyta</taxon>
        <taxon>Tracheophyta</taxon>
        <taxon>Spermatophyta</taxon>
        <taxon>Magnoliopsida</taxon>
        <taxon>Liliopsida</taxon>
        <taxon>Poales</taxon>
        <taxon>Poaceae</taxon>
        <taxon>BOP clade</taxon>
        <taxon>Pooideae</taxon>
        <taxon>Triticodae</taxon>
        <taxon>Triticeae</taxon>
        <taxon>Triticinae</taxon>
        <taxon>Aegilops</taxon>
    </lineage>
</organism>
<evidence type="ECO:0000313" key="5">
    <source>
        <dbReference type="EnsemblPlants" id="AET2Gv20147600.3"/>
    </source>
</evidence>
<feature type="region of interest" description="Disordered" evidence="1">
    <location>
        <begin position="307"/>
        <end position="348"/>
    </location>
</feature>
<feature type="compositionally biased region" description="Polar residues" evidence="1">
    <location>
        <begin position="607"/>
        <end position="618"/>
    </location>
</feature>
<dbReference type="Gramene" id="AET2Gv20147600.3">
    <property type="protein sequence ID" value="AET2Gv20147600.3"/>
    <property type="gene ID" value="AET2Gv20147600"/>
</dbReference>
<evidence type="ECO:0000259" key="4">
    <source>
        <dbReference type="Pfam" id="PF14383"/>
    </source>
</evidence>
<evidence type="ECO:0000259" key="3">
    <source>
        <dbReference type="Pfam" id="PF14309"/>
    </source>
</evidence>
<reference evidence="5" key="4">
    <citation type="submission" date="2019-03" db="UniProtKB">
        <authorList>
            <consortium name="EnsemblPlants"/>
        </authorList>
    </citation>
    <scope>IDENTIFICATION</scope>
</reference>